<dbReference type="AlphaFoldDB" id="A0AAD7UYB9"/>
<protein>
    <submittedName>
        <fullName evidence="1">Uncharacterized protein</fullName>
    </submittedName>
</protein>
<sequence>MSHKRFWIDYERFTLSTCDHLDFGGLRPQRNPISSLVGINIISSHCNGDNEGWCQSNVTEIQGPQHLTDGAREHISSQIKHINDNLHHTLYAILYNHT</sequence>
<dbReference type="EMBL" id="JARTCD010000056">
    <property type="protein sequence ID" value="KAJ8654765.1"/>
    <property type="molecule type" value="Genomic_DNA"/>
</dbReference>
<keyword evidence="2" id="KW-1185">Reference proteome</keyword>
<gene>
    <name evidence="1" type="ORF">O0I10_009485</name>
</gene>
<comment type="caution">
    <text evidence="1">The sequence shown here is derived from an EMBL/GenBank/DDBJ whole genome shotgun (WGS) entry which is preliminary data.</text>
</comment>
<evidence type="ECO:0000313" key="2">
    <source>
        <dbReference type="Proteomes" id="UP001234581"/>
    </source>
</evidence>
<reference evidence="1 2" key="1">
    <citation type="submission" date="2023-03" db="EMBL/GenBank/DDBJ databases">
        <title>Genome sequence of Lichtheimia ornata CBS 291.66.</title>
        <authorList>
            <person name="Mohabir J.T."/>
            <person name="Shea T.P."/>
            <person name="Kurbessoian T."/>
            <person name="Berby B."/>
            <person name="Fontaine J."/>
            <person name="Livny J."/>
            <person name="Gnirke A."/>
            <person name="Stajich J.E."/>
            <person name="Cuomo C.A."/>
        </authorList>
    </citation>
    <scope>NUCLEOTIDE SEQUENCE [LARGE SCALE GENOMIC DNA]</scope>
    <source>
        <strain evidence="1">CBS 291.66</strain>
    </source>
</reference>
<proteinExistence type="predicted"/>
<evidence type="ECO:0000313" key="1">
    <source>
        <dbReference type="EMBL" id="KAJ8654765.1"/>
    </source>
</evidence>
<dbReference type="RefSeq" id="XP_058339679.1">
    <property type="nucleotide sequence ID" value="XM_058489477.1"/>
</dbReference>
<dbReference type="Proteomes" id="UP001234581">
    <property type="component" value="Unassembled WGS sequence"/>
</dbReference>
<accession>A0AAD7UYB9</accession>
<name>A0AAD7UYB9_9FUNG</name>
<organism evidence="1 2">
    <name type="scientific">Lichtheimia ornata</name>
    <dbReference type="NCBI Taxonomy" id="688661"/>
    <lineage>
        <taxon>Eukaryota</taxon>
        <taxon>Fungi</taxon>
        <taxon>Fungi incertae sedis</taxon>
        <taxon>Mucoromycota</taxon>
        <taxon>Mucoromycotina</taxon>
        <taxon>Mucoromycetes</taxon>
        <taxon>Mucorales</taxon>
        <taxon>Lichtheimiaceae</taxon>
        <taxon>Lichtheimia</taxon>
    </lineage>
</organism>
<dbReference type="GeneID" id="83216891"/>